<dbReference type="EMBL" id="JAEUXJ010000014">
    <property type="protein sequence ID" value="MBL6458345.1"/>
    <property type="molecule type" value="Genomic_DNA"/>
</dbReference>
<comment type="caution">
    <text evidence="4">The sequence shown here is derived from an EMBL/GenBank/DDBJ whole genome shotgun (WGS) entry which is preliminary data.</text>
</comment>
<evidence type="ECO:0000313" key="4">
    <source>
        <dbReference type="EMBL" id="MBL6458345.1"/>
    </source>
</evidence>
<evidence type="ECO:0000259" key="3">
    <source>
        <dbReference type="Pfam" id="PF19320"/>
    </source>
</evidence>
<dbReference type="Pfam" id="PF13641">
    <property type="entry name" value="Glyco_tranf_2_3"/>
    <property type="match status" value="1"/>
</dbReference>
<dbReference type="RefSeq" id="WP_202828089.1">
    <property type="nucleotide sequence ID" value="NZ_JAEUXJ010000014.1"/>
</dbReference>
<evidence type="ECO:0000313" key="5">
    <source>
        <dbReference type="Proteomes" id="UP000606490"/>
    </source>
</evidence>
<dbReference type="Pfam" id="PF19320">
    <property type="entry name" value="GlfT2_domain3"/>
    <property type="match status" value="1"/>
</dbReference>
<dbReference type="InterPro" id="IPR029044">
    <property type="entry name" value="Nucleotide-diphossugar_trans"/>
</dbReference>
<organism evidence="4 5">
    <name type="scientific">Belnapia mucosa</name>
    <dbReference type="NCBI Taxonomy" id="2804532"/>
    <lineage>
        <taxon>Bacteria</taxon>
        <taxon>Pseudomonadati</taxon>
        <taxon>Pseudomonadota</taxon>
        <taxon>Alphaproteobacteria</taxon>
        <taxon>Acetobacterales</taxon>
        <taxon>Roseomonadaceae</taxon>
        <taxon>Belnapia</taxon>
    </lineage>
</organism>
<feature type="domain" description="Galactofuranosyltransferase-2 C-terminal" evidence="3">
    <location>
        <begin position="441"/>
        <end position="618"/>
    </location>
</feature>
<dbReference type="Pfam" id="PF17994">
    <property type="entry name" value="Glft2_N"/>
    <property type="match status" value="1"/>
</dbReference>
<feature type="region of interest" description="Disordered" evidence="1">
    <location>
        <begin position="1"/>
        <end position="22"/>
    </location>
</feature>
<dbReference type="Gene3D" id="3.90.550.60">
    <property type="match status" value="1"/>
</dbReference>
<dbReference type="InterPro" id="IPR040492">
    <property type="entry name" value="GlfT2_N"/>
</dbReference>
<dbReference type="InterPro" id="IPR045699">
    <property type="entry name" value="GlfT2_C"/>
</dbReference>
<proteinExistence type="predicted"/>
<keyword evidence="5" id="KW-1185">Reference proteome</keyword>
<reference evidence="4 5" key="1">
    <citation type="submission" date="2021-01" db="EMBL/GenBank/DDBJ databases">
        <title>Belnapia mucosa sp. nov. and Belnapia arida sp. nov., isolated from the Tabernas Desert (Almeria, Spain).</title>
        <authorList>
            <person name="Molina-Menor E."/>
            <person name="Vidal-Verdu A."/>
            <person name="Calonge A."/>
            <person name="Satari L."/>
            <person name="Pereto Magraner J."/>
            <person name="Porcar Miralles M."/>
        </authorList>
    </citation>
    <scope>NUCLEOTIDE SEQUENCE [LARGE SCALE GENOMIC DNA]</scope>
    <source>
        <strain evidence="4 5">T6</strain>
    </source>
</reference>
<dbReference type="SUPFAM" id="SSF53448">
    <property type="entry name" value="Nucleotide-diphospho-sugar transferases"/>
    <property type="match status" value="1"/>
</dbReference>
<accession>A0ABS1V9M1</accession>
<protein>
    <submittedName>
        <fullName evidence="4">Glycosyltransferase</fullName>
    </submittedName>
</protein>
<evidence type="ECO:0000259" key="2">
    <source>
        <dbReference type="Pfam" id="PF17994"/>
    </source>
</evidence>
<dbReference type="Proteomes" id="UP000606490">
    <property type="component" value="Unassembled WGS sequence"/>
</dbReference>
<name>A0ABS1V9M1_9PROT</name>
<feature type="domain" description="Galactofuranosyltransferase GlfT2 N-terminal" evidence="2">
    <location>
        <begin position="27"/>
        <end position="167"/>
    </location>
</feature>
<gene>
    <name evidence="4" type="ORF">JMJ55_23690</name>
</gene>
<sequence>MSGVITPAEARAEPRPGRPAAPPGLVLQRLLLDRPAPLRDLYWQASGRRGAAPVTVEAGALRLPAGTTLSFDTYFNALFEGAWQAAAQPGRLSLELDASGSLALRVARRVPEVGTVTLAECCLEAMDGPVTLDLPPPPAHPRAAGRVFLEVTALAPGATLRAARWRCPDAVPAPVGLALVFCTFNREADLARVLASIAADAEALAAVARIFVVNQGRPGLAAHPAMAGLPARLRQRLEVIEQGNFGGVGGFTRGMLAAREMPGATHVLLMDDDVVLEPESLRRAAAFFAIARPDTALGGHMLDLLQPTRLYEAGARINPGNWALEPLRFHLAIARRGGLDALHQPEPMHYNGWWMFGLPLAMLDRAGLPLPCFIRGDDVEFGRRLHDAGIHTASLPGIAVWHEPFYMRLGGWQLYYETRNMLIAAALHFPRSGRGLAVLLLKRLLGQLLTYRYYSAALILRGAEDYLRGPAVLEEAPWALHASLEREKERFPPVTVAAEQVAPPLRPGPDPRGRARYFARLARAMLRNTLRPAPAAPAAVRVPIGDLVWFRLMRHDLVVADTGWETRLPAFRRDRAAFRSLLAEGLRLALRLAREAAPVGAAWQAARPRLTSPAFWRSYLGIDPAGD</sequence>
<evidence type="ECO:0000256" key="1">
    <source>
        <dbReference type="SAM" id="MobiDB-lite"/>
    </source>
</evidence>